<evidence type="ECO:0000313" key="12">
    <source>
        <dbReference type="EMBL" id="MEE8659429.1"/>
    </source>
</evidence>
<evidence type="ECO:0000256" key="7">
    <source>
        <dbReference type="ARBA" id="ARBA00023010"/>
    </source>
</evidence>
<evidence type="ECO:0000256" key="8">
    <source>
        <dbReference type="ARBA" id="ARBA00023136"/>
    </source>
</evidence>
<keyword evidence="8 9" id="KW-0472">Membrane</keyword>
<dbReference type="HAMAP" id="MF_00237">
    <property type="entry name" value="TatB"/>
    <property type="match status" value="1"/>
</dbReference>
<keyword evidence="7 9" id="KW-0811">Translocation</keyword>
<dbReference type="InterPro" id="IPR003369">
    <property type="entry name" value="TatA/B/E"/>
</dbReference>
<evidence type="ECO:0000313" key="13">
    <source>
        <dbReference type="Proteomes" id="UP001312908"/>
    </source>
</evidence>
<comment type="similarity">
    <text evidence="9">Belongs to the TatB family.</text>
</comment>
<keyword evidence="13" id="KW-1185">Reference proteome</keyword>
<evidence type="ECO:0000256" key="11">
    <source>
        <dbReference type="SAM" id="Phobius"/>
    </source>
</evidence>
<dbReference type="EMBL" id="JAWJZY010000005">
    <property type="protein sequence ID" value="MEE8659429.1"/>
    <property type="molecule type" value="Genomic_DNA"/>
</dbReference>
<feature type="compositionally biased region" description="Basic and acidic residues" evidence="10">
    <location>
        <begin position="107"/>
        <end position="116"/>
    </location>
</feature>
<keyword evidence="3 9" id="KW-1003">Cell membrane</keyword>
<accession>A0ABU7U6C8</accession>
<reference evidence="12 13" key="1">
    <citation type="submission" date="2023-10" db="EMBL/GenBank/DDBJ databases">
        <title>Sorlinia euscelidii gen. nov., sp. nov., an acetic acid bacteria isolated from the gut of Euscelidius variegatus emitter.</title>
        <authorList>
            <person name="Michoud G."/>
            <person name="Marasco R."/>
            <person name="Seferji K."/>
            <person name="Gonella E."/>
            <person name="Garuglieri E."/>
            <person name="Alma A."/>
            <person name="Mapelli F."/>
            <person name="Borin S."/>
            <person name="Daffonchio D."/>
            <person name="Crotti E."/>
        </authorList>
    </citation>
    <scope>NUCLEOTIDE SEQUENCE [LARGE SCALE GENOMIC DNA]</scope>
    <source>
        <strain evidence="12 13">EV16P</strain>
    </source>
</reference>
<proteinExistence type="inferred from homology"/>
<keyword evidence="4 9" id="KW-0812">Transmembrane</keyword>
<dbReference type="Proteomes" id="UP001312908">
    <property type="component" value="Unassembled WGS sequence"/>
</dbReference>
<protein>
    <recommendedName>
        <fullName evidence="9">Sec-independent protein translocase protein TatB</fullName>
    </recommendedName>
</protein>
<dbReference type="NCBIfam" id="TIGR01410">
    <property type="entry name" value="tatB"/>
    <property type="match status" value="1"/>
</dbReference>
<keyword evidence="2 9" id="KW-0813">Transport</keyword>
<comment type="caution">
    <text evidence="12">The sequence shown here is derived from an EMBL/GenBank/DDBJ whole genome shotgun (WGS) entry which is preliminary data.</text>
</comment>
<keyword evidence="5 9" id="KW-0653">Protein transport</keyword>
<evidence type="ECO:0000256" key="1">
    <source>
        <dbReference type="ARBA" id="ARBA00004167"/>
    </source>
</evidence>
<dbReference type="RefSeq" id="WP_394820251.1">
    <property type="nucleotide sequence ID" value="NZ_JAWJZY010000005.1"/>
</dbReference>
<comment type="subunit">
    <text evidence="9">The Tat system comprises two distinct complexes: a TatABC complex, containing multiple copies of TatA, TatB and TatC subunits, and a separate TatA complex, containing only TatA subunits. Substrates initially bind to the TatABC complex, which probably triggers association of the separate TatA complex to form the active translocon.</text>
</comment>
<feature type="transmembrane region" description="Helical" evidence="11">
    <location>
        <begin position="6"/>
        <end position="25"/>
    </location>
</feature>
<dbReference type="Pfam" id="PF02416">
    <property type="entry name" value="TatA_B_E"/>
    <property type="match status" value="1"/>
</dbReference>
<comment type="function">
    <text evidence="9">Part of the twin-arginine translocation (Tat) system that transports large folded proteins containing a characteristic twin-arginine motif in their signal peptide across membranes. Together with TatC, TatB is part of a receptor directly interacting with Tat signal peptides. TatB may form an oligomeric binding site that transiently accommodates folded Tat precursor proteins before their translocation.</text>
</comment>
<organism evidence="12 13">
    <name type="scientific">Sorlinia euscelidii</name>
    <dbReference type="NCBI Taxonomy" id="3081148"/>
    <lineage>
        <taxon>Bacteria</taxon>
        <taxon>Pseudomonadati</taxon>
        <taxon>Pseudomonadota</taxon>
        <taxon>Alphaproteobacteria</taxon>
        <taxon>Acetobacterales</taxon>
        <taxon>Acetobacteraceae</taxon>
        <taxon>Sorlinia</taxon>
    </lineage>
</organism>
<evidence type="ECO:0000256" key="3">
    <source>
        <dbReference type="ARBA" id="ARBA00022475"/>
    </source>
</evidence>
<evidence type="ECO:0000256" key="2">
    <source>
        <dbReference type="ARBA" id="ARBA00022448"/>
    </source>
</evidence>
<dbReference type="InterPro" id="IPR018448">
    <property type="entry name" value="TatB"/>
</dbReference>
<evidence type="ECO:0000256" key="10">
    <source>
        <dbReference type="SAM" id="MobiDB-lite"/>
    </source>
</evidence>
<keyword evidence="6 9" id="KW-1133">Transmembrane helix</keyword>
<sequence length="194" mass="21581">MFDFSWSEVAVVVIIALIFIGPKDLPVAIRSVSRAVKAIRRMASEFQTHVDDFVKEADLEEATSSLRDLHPTHIRDRLLKNIDPDRTLRDGIDVTPPPPSLSSPSHRPTERDHQEIPPEVTRTAPLSNVSADKKHAFPIGAIPASLPPATAQRIARESRDKMAPRYLPPVRVMHGGRRVSLDSGRKLAKSRLDV</sequence>
<dbReference type="PRINTS" id="PR01506">
    <property type="entry name" value="TATBPROTEIN"/>
</dbReference>
<comment type="subcellular location">
    <subcellularLocation>
        <location evidence="9">Cell membrane</location>
        <topology evidence="9">Single-pass membrane protein</topology>
    </subcellularLocation>
    <subcellularLocation>
        <location evidence="1">Membrane</location>
        <topology evidence="1">Single-pass membrane protein</topology>
    </subcellularLocation>
</comment>
<dbReference type="Gene3D" id="1.20.5.3310">
    <property type="match status" value="1"/>
</dbReference>
<evidence type="ECO:0000256" key="9">
    <source>
        <dbReference type="HAMAP-Rule" id="MF_00237"/>
    </source>
</evidence>
<name>A0ABU7U6C8_9PROT</name>
<evidence type="ECO:0000256" key="6">
    <source>
        <dbReference type="ARBA" id="ARBA00022989"/>
    </source>
</evidence>
<dbReference type="PANTHER" id="PTHR33162">
    <property type="entry name" value="SEC-INDEPENDENT PROTEIN TRANSLOCASE PROTEIN TATA, CHLOROPLASTIC"/>
    <property type="match status" value="1"/>
</dbReference>
<evidence type="ECO:0000256" key="4">
    <source>
        <dbReference type="ARBA" id="ARBA00022692"/>
    </source>
</evidence>
<feature type="region of interest" description="Disordered" evidence="10">
    <location>
        <begin position="86"/>
        <end position="120"/>
    </location>
</feature>
<gene>
    <name evidence="9 12" type="primary">tatB</name>
    <name evidence="12" type="ORF">DOFOFD_10475</name>
</gene>
<dbReference type="PANTHER" id="PTHR33162:SF1">
    <property type="entry name" value="SEC-INDEPENDENT PROTEIN TRANSLOCASE PROTEIN TATA, CHLOROPLASTIC"/>
    <property type="match status" value="1"/>
</dbReference>
<evidence type="ECO:0000256" key="5">
    <source>
        <dbReference type="ARBA" id="ARBA00022927"/>
    </source>
</evidence>